<dbReference type="OrthoDB" id="6499973at2759"/>
<feature type="transmembrane region" description="Helical" evidence="4">
    <location>
        <begin position="123"/>
        <end position="142"/>
    </location>
</feature>
<reference evidence="5" key="1">
    <citation type="journal article" date="2021" name="Nat. Commun.">
        <title>Genetic determinants of endophytism in the Arabidopsis root mycobiome.</title>
        <authorList>
            <person name="Mesny F."/>
            <person name="Miyauchi S."/>
            <person name="Thiergart T."/>
            <person name="Pickel B."/>
            <person name="Atanasova L."/>
            <person name="Karlsson M."/>
            <person name="Huettel B."/>
            <person name="Barry K.W."/>
            <person name="Haridas S."/>
            <person name="Chen C."/>
            <person name="Bauer D."/>
            <person name="Andreopoulos W."/>
            <person name="Pangilinan J."/>
            <person name="LaButti K."/>
            <person name="Riley R."/>
            <person name="Lipzen A."/>
            <person name="Clum A."/>
            <person name="Drula E."/>
            <person name="Henrissat B."/>
            <person name="Kohler A."/>
            <person name="Grigoriev I.V."/>
            <person name="Martin F.M."/>
            <person name="Hacquard S."/>
        </authorList>
    </citation>
    <scope>NUCLEOTIDE SEQUENCE</scope>
    <source>
        <strain evidence="5">MPI-SDFR-AT-0117</strain>
    </source>
</reference>
<keyword evidence="6" id="KW-1185">Reference proteome</keyword>
<feature type="transmembrane region" description="Helical" evidence="4">
    <location>
        <begin position="321"/>
        <end position="341"/>
    </location>
</feature>
<feature type="transmembrane region" description="Helical" evidence="4">
    <location>
        <begin position="53"/>
        <end position="80"/>
    </location>
</feature>
<feature type="transmembrane region" description="Helical" evidence="4">
    <location>
        <begin position="180"/>
        <end position="200"/>
    </location>
</feature>
<dbReference type="Proteomes" id="UP000770015">
    <property type="component" value="Unassembled WGS sequence"/>
</dbReference>
<comment type="similarity">
    <text evidence="2">Belongs to the major facilitator superfamily. Monocarboxylate porter (TC 2.A.1.13) family.</text>
</comment>
<dbReference type="InterPro" id="IPR036259">
    <property type="entry name" value="MFS_trans_sf"/>
</dbReference>
<feature type="transmembrane region" description="Helical" evidence="4">
    <location>
        <begin position="148"/>
        <end position="168"/>
    </location>
</feature>
<gene>
    <name evidence="5" type="ORF">F5X68DRAFT_262741</name>
</gene>
<feature type="transmembrane region" description="Helical" evidence="4">
    <location>
        <begin position="92"/>
        <end position="116"/>
    </location>
</feature>
<organism evidence="5 6">
    <name type="scientific">Plectosphaerella plurivora</name>
    <dbReference type="NCBI Taxonomy" id="936078"/>
    <lineage>
        <taxon>Eukaryota</taxon>
        <taxon>Fungi</taxon>
        <taxon>Dikarya</taxon>
        <taxon>Ascomycota</taxon>
        <taxon>Pezizomycotina</taxon>
        <taxon>Sordariomycetes</taxon>
        <taxon>Hypocreomycetidae</taxon>
        <taxon>Glomerellales</taxon>
        <taxon>Plectosphaerellaceae</taxon>
        <taxon>Plectosphaerella</taxon>
    </lineage>
</organism>
<keyword evidence="4" id="KW-0472">Membrane</keyword>
<dbReference type="EMBL" id="JAGSXJ010000016">
    <property type="protein sequence ID" value="KAH6684837.1"/>
    <property type="molecule type" value="Genomic_DNA"/>
</dbReference>
<dbReference type="Pfam" id="PF07690">
    <property type="entry name" value="MFS_1"/>
    <property type="match status" value="1"/>
</dbReference>
<dbReference type="GO" id="GO:0022857">
    <property type="term" value="F:transmembrane transporter activity"/>
    <property type="evidence" value="ECO:0007669"/>
    <property type="project" value="InterPro"/>
</dbReference>
<name>A0A9P8V8P0_9PEZI</name>
<feature type="transmembrane region" description="Helical" evidence="4">
    <location>
        <begin position="256"/>
        <end position="278"/>
    </location>
</feature>
<feature type="transmembrane region" description="Helical" evidence="4">
    <location>
        <begin position="347"/>
        <end position="368"/>
    </location>
</feature>
<comment type="subcellular location">
    <subcellularLocation>
        <location evidence="1">Membrane</location>
        <topology evidence="1">Multi-pass membrane protein</topology>
    </subcellularLocation>
</comment>
<sequence>MISNEVASQEVGMQRDQDLPAPANATLGEKTQGHVDTAEAAAAPEFKEGGYGWVVVVCVALVNMHTWGLNSSFAVFLAYYLNSGQFEGTSPIVFAFVGGIAFCISLMTAPLVTISVRHLGSRFTLGLGVIIQTSALVGASFGTQIWHLVLTQGIAFGLGVGLSFNSTVSVVSQWFDKRRSFANSLTTCGSGFGGLIYSLATNAAISSVGLPWAFRILAVLTFVVNGTCCILLRDRNKAVGTVLSAFRWELLRKKEYLLFLAWGFFSLVGYTIVIFSLADYGQSVGLSASQASLAAAIMNLGQGVGHPLIGLSNDRWGRFNVAGISTLLAGLTALFIWVFAGKYFAGLIVYALFGALAGCIWPTVAAVGTEVVGLPLLPSALSIFWVFLSIPALCAQPIALSIKGSGANGYLGVQLLAGFAYVVAFLFLWLLRAFKFCQRDTRQSNSDTEFEDDVVDSEGKATSGGKLIGGLFSFKSAGTGSITSGATTSMMHPYATRHPNPEWNLKMQVAKIRNDIRY</sequence>
<dbReference type="PANTHER" id="PTHR11360:SF315">
    <property type="entry name" value="TRANSPORTER MCH2-RELATED"/>
    <property type="match status" value="1"/>
</dbReference>
<keyword evidence="4" id="KW-1133">Transmembrane helix</keyword>
<feature type="transmembrane region" description="Helical" evidence="4">
    <location>
        <begin position="212"/>
        <end position="232"/>
    </location>
</feature>
<feature type="transmembrane region" description="Helical" evidence="4">
    <location>
        <begin position="380"/>
        <end position="399"/>
    </location>
</feature>
<protein>
    <submittedName>
        <fullName evidence="5">Major facilitator superfamily domain-containing protein</fullName>
    </submittedName>
</protein>
<evidence type="ECO:0000256" key="1">
    <source>
        <dbReference type="ARBA" id="ARBA00004141"/>
    </source>
</evidence>
<evidence type="ECO:0000256" key="3">
    <source>
        <dbReference type="SAM" id="MobiDB-lite"/>
    </source>
</evidence>
<keyword evidence="4" id="KW-0812">Transmembrane</keyword>
<comment type="caution">
    <text evidence="5">The sequence shown here is derived from an EMBL/GenBank/DDBJ whole genome shotgun (WGS) entry which is preliminary data.</text>
</comment>
<dbReference type="InterPro" id="IPR050327">
    <property type="entry name" value="Proton-linked_MCT"/>
</dbReference>
<proteinExistence type="inferred from homology"/>
<evidence type="ECO:0000313" key="5">
    <source>
        <dbReference type="EMBL" id="KAH6684837.1"/>
    </source>
</evidence>
<feature type="transmembrane region" description="Helical" evidence="4">
    <location>
        <begin position="411"/>
        <end position="431"/>
    </location>
</feature>
<dbReference type="InterPro" id="IPR011701">
    <property type="entry name" value="MFS"/>
</dbReference>
<dbReference type="GO" id="GO:0016020">
    <property type="term" value="C:membrane"/>
    <property type="evidence" value="ECO:0007669"/>
    <property type="project" value="UniProtKB-SubCell"/>
</dbReference>
<feature type="transmembrane region" description="Helical" evidence="4">
    <location>
        <begin position="290"/>
        <end position="309"/>
    </location>
</feature>
<dbReference type="SUPFAM" id="SSF103473">
    <property type="entry name" value="MFS general substrate transporter"/>
    <property type="match status" value="1"/>
</dbReference>
<dbReference type="PANTHER" id="PTHR11360">
    <property type="entry name" value="MONOCARBOXYLATE TRANSPORTER"/>
    <property type="match status" value="1"/>
</dbReference>
<evidence type="ECO:0000256" key="4">
    <source>
        <dbReference type="SAM" id="Phobius"/>
    </source>
</evidence>
<dbReference type="AlphaFoldDB" id="A0A9P8V8P0"/>
<dbReference type="Gene3D" id="1.20.1250.20">
    <property type="entry name" value="MFS general substrate transporter like domains"/>
    <property type="match status" value="2"/>
</dbReference>
<evidence type="ECO:0000256" key="2">
    <source>
        <dbReference type="ARBA" id="ARBA00006727"/>
    </source>
</evidence>
<evidence type="ECO:0000313" key="6">
    <source>
        <dbReference type="Proteomes" id="UP000770015"/>
    </source>
</evidence>
<accession>A0A9P8V8P0</accession>
<feature type="region of interest" description="Disordered" evidence="3">
    <location>
        <begin position="1"/>
        <end position="27"/>
    </location>
</feature>